<accession>A0AAE7RXZ7</accession>
<gene>
    <name evidence="1" type="primary">gp_20533</name>
</gene>
<name>A0AAE7RXZ7_9CAUD</name>
<dbReference type="RefSeq" id="YP_010359560.1">
    <property type="nucleotide sequence ID" value="NC_062774.1"/>
</dbReference>
<dbReference type="GeneID" id="75691061"/>
<keyword evidence="2" id="KW-1185">Reference proteome</keyword>
<protein>
    <submittedName>
        <fullName evidence="1">Uncharacterized protein</fullName>
    </submittedName>
</protein>
<reference evidence="1 2" key="1">
    <citation type="submission" date="2021-04" db="EMBL/GenBank/DDBJ databases">
        <authorList>
            <person name="Shkoporov A.N."/>
            <person name="Stockdale S.R."/>
            <person name="Guerin E."/>
            <person name="Ross R.P."/>
            <person name="Hill C."/>
        </authorList>
    </citation>
    <scope>NUCLEOTIDE SEQUENCE [LARGE SCALE GENOMIC DNA]</scope>
    <source>
        <strain evidence="2">cr54_1</strain>
    </source>
</reference>
<dbReference type="EMBL" id="MZ130484">
    <property type="protein sequence ID" value="QWM89988.1"/>
    <property type="molecule type" value="Genomic_DNA"/>
</dbReference>
<dbReference type="Proteomes" id="UP000827440">
    <property type="component" value="Segment"/>
</dbReference>
<proteinExistence type="predicted"/>
<evidence type="ECO:0000313" key="1">
    <source>
        <dbReference type="EMBL" id="QWM89988.1"/>
    </source>
</evidence>
<dbReference type="KEGG" id="vg:75691061"/>
<evidence type="ECO:0000313" key="2">
    <source>
        <dbReference type="Proteomes" id="UP000827440"/>
    </source>
</evidence>
<organism evidence="1 2">
    <name type="scientific">uncultured phage cr54_1</name>
    <dbReference type="NCBI Taxonomy" id="2986398"/>
    <lineage>
        <taxon>Viruses</taxon>
        <taxon>Duplodnaviria</taxon>
        <taxon>Heunggongvirae</taxon>
        <taxon>Uroviricota</taxon>
        <taxon>Caudoviricetes</taxon>
        <taxon>Crassvirales</taxon>
        <taxon>Intestiviridae</taxon>
        <taxon>Churivirinae</taxon>
        <taxon>Jahgtovirus</taxon>
        <taxon>Jahgtovirus intestinalis</taxon>
    </lineage>
</organism>
<sequence length="88" mass="10567">MEQNRKDYIVIRRPANNLGKPICPIYLVISREHLSKYVDKYLDGKIKRNPNLSAFEDLFNHIASRRRKYNFVSAARRARYLNTKTNYY</sequence>